<evidence type="ECO:0000256" key="2">
    <source>
        <dbReference type="ARBA" id="ARBA00023125"/>
    </source>
</evidence>
<dbReference type="Pfam" id="PF00392">
    <property type="entry name" value="GntR"/>
    <property type="match status" value="1"/>
</dbReference>
<dbReference type="RefSeq" id="WP_324715497.1">
    <property type="nucleotide sequence ID" value="NZ_CP141615.1"/>
</dbReference>
<dbReference type="Gene3D" id="1.20.120.530">
    <property type="entry name" value="GntR ligand-binding domain-like"/>
    <property type="match status" value="1"/>
</dbReference>
<organism evidence="6 7">
    <name type="scientific">Carboxydichorda subterranea</name>
    <dbReference type="NCBI Taxonomy" id="3109565"/>
    <lineage>
        <taxon>Bacteria</taxon>
        <taxon>Bacillati</taxon>
        <taxon>Bacillota</taxon>
        <taxon>Limnochordia</taxon>
        <taxon>Limnochordales</taxon>
        <taxon>Geochordaceae</taxon>
        <taxon>Carboxydichorda</taxon>
    </lineage>
</organism>
<evidence type="ECO:0000259" key="5">
    <source>
        <dbReference type="PROSITE" id="PS50949"/>
    </source>
</evidence>
<dbReference type="SUPFAM" id="SSF48008">
    <property type="entry name" value="GntR ligand-binding domain-like"/>
    <property type="match status" value="1"/>
</dbReference>
<sequence length="246" mass="26898">MLRGPTGDLVLRRGAPRPHGAAGALAGGSPAGAAAGDGTTKADKAYRALHRMIVTMELPPGSVIDERLFAARFGIGRTPLREAVERLVEQRLVVSSAHRPSQVAPLELTDVQAICELRALLEPFAARLASRRATDADLARMEALLDRYRAIASPPDVREAIQIDYAFHEALARSAGNPHLEDAIDRLNAHSQRLWFLSLRLLDSLEPIVREHEAVLAAIRQHDGDGADRAMQEHIESFKARIRTLL</sequence>
<accession>A0ABZ1BTS7</accession>
<feature type="domain" description="HTH gntR-type" evidence="5">
    <location>
        <begin position="39"/>
        <end position="106"/>
    </location>
</feature>
<dbReference type="InterPro" id="IPR036388">
    <property type="entry name" value="WH-like_DNA-bd_sf"/>
</dbReference>
<dbReference type="Pfam" id="PF07729">
    <property type="entry name" value="FCD"/>
    <property type="match status" value="1"/>
</dbReference>
<evidence type="ECO:0000256" key="1">
    <source>
        <dbReference type="ARBA" id="ARBA00023015"/>
    </source>
</evidence>
<keyword evidence="2" id="KW-0238">DNA-binding</keyword>
<evidence type="ECO:0000313" key="6">
    <source>
        <dbReference type="EMBL" id="WRP16225.1"/>
    </source>
</evidence>
<dbReference type="InterPro" id="IPR011711">
    <property type="entry name" value="GntR_C"/>
</dbReference>
<keyword evidence="7" id="KW-1185">Reference proteome</keyword>
<dbReference type="PANTHER" id="PTHR43537">
    <property type="entry name" value="TRANSCRIPTIONAL REGULATOR, GNTR FAMILY"/>
    <property type="match status" value="1"/>
</dbReference>
<dbReference type="SUPFAM" id="SSF46785">
    <property type="entry name" value="Winged helix' DNA-binding domain"/>
    <property type="match status" value="1"/>
</dbReference>
<dbReference type="PANTHER" id="PTHR43537:SF49">
    <property type="entry name" value="TRANSCRIPTIONAL REGULATORY PROTEIN"/>
    <property type="match status" value="1"/>
</dbReference>
<dbReference type="PROSITE" id="PS50949">
    <property type="entry name" value="HTH_GNTR"/>
    <property type="match status" value="1"/>
</dbReference>
<dbReference type="Proteomes" id="UP001332192">
    <property type="component" value="Chromosome"/>
</dbReference>
<dbReference type="InterPro" id="IPR000524">
    <property type="entry name" value="Tscrpt_reg_HTH_GntR"/>
</dbReference>
<name>A0ABZ1BTS7_9FIRM</name>
<dbReference type="Gene3D" id="1.10.10.10">
    <property type="entry name" value="Winged helix-like DNA-binding domain superfamily/Winged helix DNA-binding domain"/>
    <property type="match status" value="1"/>
</dbReference>
<proteinExistence type="predicted"/>
<feature type="region of interest" description="Disordered" evidence="4">
    <location>
        <begin position="1"/>
        <end position="38"/>
    </location>
</feature>
<protein>
    <submittedName>
        <fullName evidence="6">GntR family transcriptional regulator</fullName>
    </submittedName>
</protein>
<dbReference type="SMART" id="SM00345">
    <property type="entry name" value="HTH_GNTR"/>
    <property type="match status" value="1"/>
</dbReference>
<keyword evidence="1" id="KW-0805">Transcription regulation</keyword>
<dbReference type="EMBL" id="CP141615">
    <property type="protein sequence ID" value="WRP16225.1"/>
    <property type="molecule type" value="Genomic_DNA"/>
</dbReference>
<dbReference type="SMART" id="SM00895">
    <property type="entry name" value="FCD"/>
    <property type="match status" value="1"/>
</dbReference>
<dbReference type="InterPro" id="IPR036390">
    <property type="entry name" value="WH_DNA-bd_sf"/>
</dbReference>
<keyword evidence="3" id="KW-0804">Transcription</keyword>
<dbReference type="InterPro" id="IPR008920">
    <property type="entry name" value="TF_FadR/GntR_C"/>
</dbReference>
<evidence type="ECO:0000313" key="7">
    <source>
        <dbReference type="Proteomes" id="UP001332192"/>
    </source>
</evidence>
<evidence type="ECO:0000256" key="4">
    <source>
        <dbReference type="SAM" id="MobiDB-lite"/>
    </source>
</evidence>
<gene>
    <name evidence="6" type="ORF">U7230_08925</name>
</gene>
<reference evidence="6 7" key="1">
    <citation type="journal article" date="2024" name="Front. Microbiol.">
        <title>Novel thermophilic genera Geochorda gen. nov. and Carboxydochorda gen. nov. from the deep terrestrial subsurface reveal the ecophysiological diversity in the class Limnochordia.</title>
        <authorList>
            <person name="Karnachuk O.V."/>
            <person name="Lukina A.P."/>
            <person name="Avakyan M.R."/>
            <person name="Kadnikov V.V."/>
            <person name="Begmatov S."/>
            <person name="Beletsky A.V."/>
            <person name="Vlasova K.G."/>
            <person name="Novikov A.A."/>
            <person name="Shcherbakova V.A."/>
            <person name="Mardanov A.V."/>
            <person name="Ravin N.V."/>
        </authorList>
    </citation>
    <scope>NUCLEOTIDE SEQUENCE [LARGE SCALE GENOMIC DNA]</scope>
    <source>
        <strain evidence="6 7">L945</strain>
    </source>
</reference>
<evidence type="ECO:0000256" key="3">
    <source>
        <dbReference type="ARBA" id="ARBA00023163"/>
    </source>
</evidence>